<dbReference type="InterPro" id="IPR013760">
    <property type="entry name" value="Topo_IIA-like_dom_sf"/>
</dbReference>
<gene>
    <name evidence="13" type="ORF">GCM10011512_28070</name>
</gene>
<comment type="similarity">
    <text evidence="3">Belongs to the type II topoisomerase GyrB family.</text>
</comment>
<evidence type="ECO:0000313" key="13">
    <source>
        <dbReference type="EMBL" id="GGC99527.1"/>
    </source>
</evidence>
<dbReference type="InterPro" id="IPR020568">
    <property type="entry name" value="Ribosomal_Su5_D2-typ_SF"/>
</dbReference>
<keyword evidence="7" id="KW-0067">ATP-binding</keyword>
<evidence type="ECO:0000256" key="9">
    <source>
        <dbReference type="ARBA" id="ARBA00023029"/>
    </source>
</evidence>
<dbReference type="Gene3D" id="3.40.50.670">
    <property type="match status" value="1"/>
</dbReference>
<dbReference type="Pfam" id="PF00204">
    <property type="entry name" value="DNA_gyraseB"/>
    <property type="match status" value="1"/>
</dbReference>
<dbReference type="Pfam" id="PF00986">
    <property type="entry name" value="DNA_gyraseB_C"/>
    <property type="match status" value="1"/>
</dbReference>
<dbReference type="InterPro" id="IPR001241">
    <property type="entry name" value="Topo_IIA"/>
</dbReference>
<dbReference type="SUPFAM" id="SSF54211">
    <property type="entry name" value="Ribosomal protein S5 domain 2-like"/>
    <property type="match status" value="1"/>
</dbReference>
<evidence type="ECO:0000259" key="12">
    <source>
        <dbReference type="PROSITE" id="PS50880"/>
    </source>
</evidence>
<dbReference type="SUPFAM" id="SSF56719">
    <property type="entry name" value="Type II DNA topoisomerase"/>
    <property type="match status" value="1"/>
</dbReference>
<protein>
    <recommendedName>
        <fullName evidence="4">DNA topoisomerase (ATP-hydrolyzing)</fullName>
        <ecNumber evidence="4">5.6.2.2</ecNumber>
    </recommendedName>
</protein>
<evidence type="ECO:0000256" key="7">
    <source>
        <dbReference type="ARBA" id="ARBA00022840"/>
    </source>
</evidence>
<keyword evidence="8" id="KW-0460">Magnesium</keyword>
<dbReference type="SMART" id="SM00433">
    <property type="entry name" value="TOP2c"/>
    <property type="match status" value="1"/>
</dbReference>
<evidence type="ECO:0000256" key="6">
    <source>
        <dbReference type="ARBA" id="ARBA00022741"/>
    </source>
</evidence>
<comment type="catalytic activity">
    <reaction evidence="1">
        <text>ATP-dependent breakage, passage and rejoining of double-stranded DNA.</text>
        <dbReference type="EC" id="5.6.2.2"/>
    </reaction>
</comment>
<dbReference type="PRINTS" id="PR00418">
    <property type="entry name" value="TPI2FAMILY"/>
</dbReference>
<evidence type="ECO:0000256" key="3">
    <source>
        <dbReference type="ARBA" id="ARBA00010708"/>
    </source>
</evidence>
<keyword evidence="5" id="KW-0479">Metal-binding</keyword>
<dbReference type="InterPro" id="IPR036890">
    <property type="entry name" value="HATPase_C_sf"/>
</dbReference>
<evidence type="ECO:0000256" key="4">
    <source>
        <dbReference type="ARBA" id="ARBA00012895"/>
    </source>
</evidence>
<proteinExistence type="inferred from homology"/>
<dbReference type="SMART" id="SM00387">
    <property type="entry name" value="HATPase_c"/>
    <property type="match status" value="1"/>
</dbReference>
<dbReference type="Gene3D" id="3.30.565.10">
    <property type="entry name" value="Histidine kinase-like ATPase, C-terminal domain"/>
    <property type="match status" value="1"/>
</dbReference>
<accession>A0ABQ1PM76</accession>
<sequence>MTAQRSEYTARHLSVLEGLEAVRKRPGMYIGSTDSRGLMHCLWEIIDNSVDEALAGYGQNITVILHADNSVEIHDEGRGVPVDIEPRTGLTGVEVVFTKLHAGGKFGGGSYTASGGLHGVGASVVNALSARLDVQVDRGGKTYQMSFRRGEPGRFTDRGSRPTADAAFAPFEEATTLDVVGKTKRGVTGTRIRYWADRQIFTPDARFNYDELVTRARQTSFLVPGLRIAIRDERGLPGTPAEQGVAEEVFQHDGGIAEFAEFLAVDASVTDTWRIHGSGSFTETVPVLDESGHSRLTEVTRDCEVDVALRWGIGYDTTIRSFVNIIATPKGGTHQSGFEQALLKTFRKAVETNARRLKAGSDKVERDDVFAGLTAVLTVRLAEPQFEGQTKEVLGTSAVRGIVSRVVEKALTAKLTSTARAEKTQANALLEKIVNEMKSRVSARQHKETQRRKNALETSTMPAKLADCRINDVEKSELFIVEGDSALGTAKLARSSDYQALLPIRGKILNVQKASIGDMLSNAECAALIQVVGAGSGRTFDLSAARYGKVILMTDADVDGAHIRTLLLTLFFRYMRPMVEDGRVYAAVPPLHRVEIVNPGGKANDTVYTYSDAELHRVLAGLEKSGRRYREPIQRYKGLGEMDADQLAETTMDPRHRTLRRVRYQEAATAETVFELLMGSEVAPRKDFIVAGAASLDRDRIDA</sequence>
<dbReference type="InterPro" id="IPR018522">
    <property type="entry name" value="TopoIIA_CS"/>
</dbReference>
<dbReference type="PRINTS" id="PR01159">
    <property type="entry name" value="DNAGYRASEB"/>
</dbReference>
<dbReference type="Pfam" id="PF01751">
    <property type="entry name" value="Toprim"/>
    <property type="match status" value="1"/>
</dbReference>
<dbReference type="SUPFAM" id="SSF55874">
    <property type="entry name" value="ATPase domain of HSP90 chaperone/DNA topoisomerase II/histidine kinase"/>
    <property type="match status" value="1"/>
</dbReference>
<evidence type="ECO:0000256" key="8">
    <source>
        <dbReference type="ARBA" id="ARBA00022842"/>
    </source>
</evidence>
<dbReference type="InterPro" id="IPR014721">
    <property type="entry name" value="Ribsml_uS5_D2-typ_fold_subgr"/>
</dbReference>
<comment type="caution">
    <text evidence="13">The sequence shown here is derived from an EMBL/GenBank/DDBJ whole genome shotgun (WGS) entry which is preliminary data.</text>
</comment>
<dbReference type="CDD" id="cd16928">
    <property type="entry name" value="HATPase_GyrB-like"/>
    <property type="match status" value="1"/>
</dbReference>
<keyword evidence="10" id="KW-0238">DNA-binding</keyword>
<dbReference type="NCBIfam" id="NF004189">
    <property type="entry name" value="PRK05644.1"/>
    <property type="match status" value="1"/>
</dbReference>
<keyword evidence="11" id="KW-0413">Isomerase</keyword>
<reference evidence="14" key="1">
    <citation type="journal article" date="2019" name="Int. J. Syst. Evol. Microbiol.">
        <title>The Global Catalogue of Microorganisms (GCM) 10K type strain sequencing project: providing services to taxonomists for standard genome sequencing and annotation.</title>
        <authorList>
            <consortium name="The Broad Institute Genomics Platform"/>
            <consortium name="The Broad Institute Genome Sequencing Center for Infectious Disease"/>
            <person name="Wu L."/>
            <person name="Ma J."/>
        </authorList>
    </citation>
    <scope>NUCLEOTIDE SEQUENCE [LARGE SCALE GENOMIC DNA]</scope>
    <source>
        <strain evidence="14">CGMCC 1.15480</strain>
    </source>
</reference>
<dbReference type="PANTHER" id="PTHR45866">
    <property type="entry name" value="DNA GYRASE/TOPOISOMERASE SUBUNIT B"/>
    <property type="match status" value="1"/>
</dbReference>
<dbReference type="PROSITE" id="PS50880">
    <property type="entry name" value="TOPRIM"/>
    <property type="match status" value="1"/>
</dbReference>
<comment type="cofactor">
    <cofactor evidence="2">
        <name>Mg(2+)</name>
        <dbReference type="ChEBI" id="CHEBI:18420"/>
    </cofactor>
</comment>
<dbReference type="PROSITE" id="PS00177">
    <property type="entry name" value="TOPOISOMERASE_II"/>
    <property type="match status" value="1"/>
</dbReference>
<dbReference type="InterPro" id="IPR003594">
    <property type="entry name" value="HATPase_dom"/>
</dbReference>
<evidence type="ECO:0000256" key="2">
    <source>
        <dbReference type="ARBA" id="ARBA00001946"/>
    </source>
</evidence>
<dbReference type="EMBL" id="BMJI01000025">
    <property type="protein sequence ID" value="GGC99527.1"/>
    <property type="molecule type" value="Genomic_DNA"/>
</dbReference>
<keyword evidence="14" id="KW-1185">Reference proteome</keyword>
<keyword evidence="9" id="KW-0799">Topoisomerase</keyword>
<dbReference type="RefSeq" id="WP_188669051.1">
    <property type="nucleotide sequence ID" value="NZ_BMJI01000025.1"/>
</dbReference>
<evidence type="ECO:0000256" key="1">
    <source>
        <dbReference type="ARBA" id="ARBA00000185"/>
    </source>
</evidence>
<dbReference type="CDD" id="cd00822">
    <property type="entry name" value="TopoII_Trans_DNA_gyrase"/>
    <property type="match status" value="1"/>
</dbReference>
<evidence type="ECO:0000256" key="10">
    <source>
        <dbReference type="ARBA" id="ARBA00023125"/>
    </source>
</evidence>
<dbReference type="Proteomes" id="UP000597761">
    <property type="component" value="Unassembled WGS sequence"/>
</dbReference>
<evidence type="ECO:0000256" key="11">
    <source>
        <dbReference type="ARBA" id="ARBA00023235"/>
    </source>
</evidence>
<feature type="domain" description="Toprim" evidence="12">
    <location>
        <begin position="476"/>
        <end position="590"/>
    </location>
</feature>
<keyword evidence="6" id="KW-0547">Nucleotide-binding</keyword>
<dbReference type="EC" id="5.6.2.2" evidence="4"/>
<evidence type="ECO:0000313" key="14">
    <source>
        <dbReference type="Proteomes" id="UP000597761"/>
    </source>
</evidence>
<dbReference type="Pfam" id="PF02518">
    <property type="entry name" value="HATPase_c"/>
    <property type="match status" value="1"/>
</dbReference>
<organism evidence="13 14">
    <name type="scientific">Tersicoccus solisilvae</name>
    <dbReference type="NCBI Taxonomy" id="1882339"/>
    <lineage>
        <taxon>Bacteria</taxon>
        <taxon>Bacillati</taxon>
        <taxon>Actinomycetota</taxon>
        <taxon>Actinomycetes</taxon>
        <taxon>Micrococcales</taxon>
        <taxon>Micrococcaceae</taxon>
        <taxon>Tersicoccus</taxon>
    </lineage>
</organism>
<dbReference type="InterPro" id="IPR006171">
    <property type="entry name" value="TOPRIM_dom"/>
</dbReference>
<dbReference type="InterPro" id="IPR013759">
    <property type="entry name" value="Topo_IIA_B_C"/>
</dbReference>
<evidence type="ECO:0000256" key="5">
    <source>
        <dbReference type="ARBA" id="ARBA00022723"/>
    </source>
</evidence>
<dbReference type="InterPro" id="IPR013506">
    <property type="entry name" value="Topo_IIA_bsu_dom2"/>
</dbReference>
<dbReference type="Gene3D" id="3.30.230.10">
    <property type="match status" value="1"/>
</dbReference>
<name>A0ABQ1PM76_9MICC</name>
<dbReference type="InterPro" id="IPR002288">
    <property type="entry name" value="DNA_gyrase_B_C"/>
</dbReference>
<dbReference type="InterPro" id="IPR000565">
    <property type="entry name" value="Topo_IIA_B"/>
</dbReference>
<dbReference type="PANTHER" id="PTHR45866:SF1">
    <property type="entry name" value="DNA GYRASE SUBUNIT B, MITOCHONDRIAL"/>
    <property type="match status" value="1"/>
</dbReference>